<dbReference type="SMART" id="SM00740">
    <property type="entry name" value="PASTA"/>
    <property type="match status" value="2"/>
</dbReference>
<dbReference type="PANTHER" id="PTHR30627:SF1">
    <property type="entry name" value="PEPTIDOGLYCAN D,D-TRANSPEPTIDASE FTSI"/>
    <property type="match status" value="1"/>
</dbReference>
<dbReference type="EMBL" id="RLII01000004">
    <property type="protein sequence ID" value="RXE59804.1"/>
    <property type="molecule type" value="Genomic_DNA"/>
</dbReference>
<dbReference type="GO" id="GO:0005886">
    <property type="term" value="C:plasma membrane"/>
    <property type="evidence" value="ECO:0007669"/>
    <property type="project" value="TreeGrafter"/>
</dbReference>
<keyword evidence="6" id="KW-1185">Reference proteome</keyword>
<dbReference type="Pfam" id="PF03793">
    <property type="entry name" value="PASTA"/>
    <property type="match status" value="2"/>
</dbReference>
<dbReference type="Gene3D" id="3.90.1310.10">
    <property type="entry name" value="Penicillin-binding protein 2a (Domain 2)"/>
    <property type="match status" value="1"/>
</dbReference>
<dbReference type="GO" id="GO:0071555">
    <property type="term" value="P:cell wall organization"/>
    <property type="evidence" value="ECO:0007669"/>
    <property type="project" value="TreeGrafter"/>
</dbReference>
<evidence type="ECO:0000313" key="5">
    <source>
        <dbReference type="EMBL" id="RXE59804.1"/>
    </source>
</evidence>
<comment type="similarity">
    <text evidence="2">Belongs to the transpeptidase family.</text>
</comment>
<dbReference type="InterPro" id="IPR012338">
    <property type="entry name" value="Beta-lactam/transpept-like"/>
</dbReference>
<evidence type="ECO:0000259" key="4">
    <source>
        <dbReference type="PROSITE" id="PS51178"/>
    </source>
</evidence>
<evidence type="ECO:0000256" key="3">
    <source>
        <dbReference type="ARBA" id="ARBA00023136"/>
    </source>
</evidence>
<evidence type="ECO:0000256" key="1">
    <source>
        <dbReference type="ARBA" id="ARBA00004370"/>
    </source>
</evidence>
<dbReference type="CDD" id="cd06575">
    <property type="entry name" value="PASTA_Pbp2x-like_2"/>
    <property type="match status" value="1"/>
</dbReference>
<feature type="domain" description="PASTA" evidence="4">
    <location>
        <begin position="593"/>
        <end position="658"/>
    </location>
</feature>
<comment type="subcellular location">
    <subcellularLocation>
        <location evidence="1">Membrane</location>
    </subcellularLocation>
</comment>
<dbReference type="Gene3D" id="1.10.150.770">
    <property type="match status" value="1"/>
</dbReference>
<dbReference type="RefSeq" id="WP_069193509.1">
    <property type="nucleotide sequence ID" value="NZ_RLII01000004.1"/>
</dbReference>
<sequence length="723" mass="80312">MAGTTLVMKKRLLAVLLIFTFLIVCLVARVGWLQIVKGEELQKKAYEQQNSDREIPPRRGSILDRNGKQLAMSANVDRIVVNPTEIDKSPEVRRQVAQKLAEFLDLDEETVLKKINKTNSRYEIIKKRVERSIGDQIRQWKSEEKIKGLYIDEDSKRYYPKGNLAAHIIGFVGEDNQGLDGIEKTMEKYLKGVPGKILSEVDARGRQMPNYENKRIDPQDGLNVVLTIDETIQYFAEEALQKAIDDNKVANGAFAIVMDPRNGEILAMVSKPDFNLNDPRACPPSQDPSTWTGTSQKDIDILYKTVWRNKAVSDTYEPGSTFKAITTAIGFEEGVVTPESRTSDKTINVQGHNINCWKPNFHGEESFREAVYNSCNPAFVKVALDVGVDKYYSYLRAFGFYDKTGIELPGEAKGSFHAKPKDIDLAVASFGQRFTVTPLEMIAAYGAIANGGKLIKPHLVKEIVDSEGNVVEKIEPEVVRNVVSERTTKELLEVLEGVVSEGTGRNAYVKGYRVAGKTGTSETIEKGVYIASFSAIAPADNPRICVLVALDNPRGEVYYGGTIAAPIAGKIVEDTLSYLGVERRYNEKDMEMIAEEVYVPDIRDKTIDEAKKILKEYGLEYRIEGDSTDGNTIIKEQTPKPGAQLAKKSVVITYTYEPEEEITVEVPDVTNKTIDEATKALNAAGLNIKVVGNGNAMKQSIEPGTKIAQGEVVEVEFVFLDTH</sequence>
<dbReference type="InterPro" id="IPR005311">
    <property type="entry name" value="PBP_dimer"/>
</dbReference>
<dbReference type="PROSITE" id="PS51178">
    <property type="entry name" value="PASTA"/>
    <property type="match status" value="2"/>
</dbReference>
<dbReference type="InterPro" id="IPR050515">
    <property type="entry name" value="Beta-lactam/transpept"/>
</dbReference>
<dbReference type="Pfam" id="PF00905">
    <property type="entry name" value="Transpeptidase"/>
    <property type="match status" value="1"/>
</dbReference>
<comment type="caution">
    <text evidence="5">The sequence shown here is derived from an EMBL/GenBank/DDBJ whole genome shotgun (WGS) entry which is preliminary data.</text>
</comment>
<keyword evidence="3" id="KW-0472">Membrane</keyword>
<evidence type="ECO:0000256" key="2">
    <source>
        <dbReference type="ARBA" id="ARBA00007171"/>
    </source>
</evidence>
<dbReference type="AlphaFoldDB" id="A0A4Q0I600"/>
<dbReference type="SUPFAM" id="SSF56519">
    <property type="entry name" value="Penicillin binding protein dimerisation domain"/>
    <property type="match status" value="1"/>
</dbReference>
<dbReference type="PANTHER" id="PTHR30627">
    <property type="entry name" value="PEPTIDOGLYCAN D,D-TRANSPEPTIDASE"/>
    <property type="match status" value="1"/>
</dbReference>
<proteinExistence type="inferred from homology"/>
<name>A0A4Q0I600_9FIRM</name>
<feature type="domain" description="PASTA" evidence="4">
    <location>
        <begin position="660"/>
        <end position="719"/>
    </location>
</feature>
<gene>
    <name evidence="5" type="ORF">EFD62_05680</name>
</gene>
<accession>A0A4Q0I600</accession>
<dbReference type="Pfam" id="PF03717">
    <property type="entry name" value="PBP_dimer"/>
    <property type="match status" value="1"/>
</dbReference>
<reference evidence="6" key="1">
    <citation type="submission" date="2018-11" db="EMBL/GenBank/DDBJ databases">
        <title>Genome sequencing of a novel mesophilic and cellulolytic organism within the genus Hungateiclostridium.</title>
        <authorList>
            <person name="Rettenmaier R."/>
            <person name="Liebl W."/>
            <person name="Zverlov V."/>
        </authorList>
    </citation>
    <scope>NUCLEOTIDE SEQUENCE [LARGE SCALE GENOMIC DNA]</scope>
    <source>
        <strain evidence="6">N2K1</strain>
    </source>
</reference>
<dbReference type="InterPro" id="IPR001460">
    <property type="entry name" value="PCN-bd_Tpept"/>
</dbReference>
<dbReference type="SUPFAM" id="SSF54184">
    <property type="entry name" value="Penicillin-binding protein 2x (pbp-2x), c-terminal domain"/>
    <property type="match status" value="2"/>
</dbReference>
<dbReference type="InterPro" id="IPR036138">
    <property type="entry name" value="PBP_dimer_sf"/>
</dbReference>
<protein>
    <submittedName>
        <fullName evidence="5">PASTA domain-containing protein</fullName>
    </submittedName>
</protein>
<dbReference type="OrthoDB" id="9804124at2"/>
<dbReference type="CDD" id="cd06576">
    <property type="entry name" value="PASTA_Pbp2x-like_1"/>
    <property type="match status" value="1"/>
</dbReference>
<dbReference type="Proteomes" id="UP000289166">
    <property type="component" value="Unassembled WGS sequence"/>
</dbReference>
<evidence type="ECO:0000313" key="6">
    <source>
        <dbReference type="Proteomes" id="UP000289166"/>
    </source>
</evidence>
<dbReference type="Gene3D" id="3.30.10.20">
    <property type="match status" value="2"/>
</dbReference>
<dbReference type="SUPFAM" id="SSF56601">
    <property type="entry name" value="beta-lactamase/transpeptidase-like"/>
    <property type="match status" value="1"/>
</dbReference>
<dbReference type="InterPro" id="IPR005543">
    <property type="entry name" value="PASTA_dom"/>
</dbReference>
<organism evidence="5 6">
    <name type="scientific">Acetivibrio mesophilus</name>
    <dbReference type="NCBI Taxonomy" id="2487273"/>
    <lineage>
        <taxon>Bacteria</taxon>
        <taxon>Bacillati</taxon>
        <taxon>Bacillota</taxon>
        <taxon>Clostridia</taxon>
        <taxon>Eubacteriales</taxon>
        <taxon>Oscillospiraceae</taxon>
        <taxon>Acetivibrio</taxon>
    </lineage>
</organism>
<dbReference type="Gene3D" id="3.40.710.10">
    <property type="entry name" value="DD-peptidase/beta-lactamase superfamily"/>
    <property type="match status" value="1"/>
</dbReference>
<dbReference type="GO" id="GO:0008658">
    <property type="term" value="F:penicillin binding"/>
    <property type="evidence" value="ECO:0007669"/>
    <property type="project" value="InterPro"/>
</dbReference>